<dbReference type="Pfam" id="PF00589">
    <property type="entry name" value="Phage_integrase"/>
    <property type="match status" value="2"/>
</dbReference>
<keyword evidence="2 4" id="KW-0238">DNA-binding</keyword>
<organism evidence="7 8">
    <name type="scientific">Kribbella pratensis</name>
    <dbReference type="NCBI Taxonomy" id="2512112"/>
    <lineage>
        <taxon>Bacteria</taxon>
        <taxon>Bacillati</taxon>
        <taxon>Actinomycetota</taxon>
        <taxon>Actinomycetes</taxon>
        <taxon>Propionibacteriales</taxon>
        <taxon>Kribbellaceae</taxon>
        <taxon>Kribbella</taxon>
    </lineage>
</organism>
<dbReference type="PANTHER" id="PTHR30349">
    <property type="entry name" value="PHAGE INTEGRASE-RELATED"/>
    <property type="match status" value="1"/>
</dbReference>
<dbReference type="PROSITE" id="PS51900">
    <property type="entry name" value="CB"/>
    <property type="match status" value="1"/>
</dbReference>
<accession>A0A4R8CJI9</accession>
<feature type="domain" description="Core-binding (CB)" evidence="6">
    <location>
        <begin position="59"/>
        <end position="138"/>
    </location>
</feature>
<dbReference type="InterPro" id="IPR010998">
    <property type="entry name" value="Integrase_recombinase_N"/>
</dbReference>
<dbReference type="InterPro" id="IPR011010">
    <property type="entry name" value="DNA_brk_join_enz"/>
</dbReference>
<name>A0A4R8CJI9_9ACTN</name>
<keyword evidence="3" id="KW-0233">DNA recombination</keyword>
<dbReference type="OrthoDB" id="1822491at2"/>
<dbReference type="InterPro" id="IPR044068">
    <property type="entry name" value="CB"/>
</dbReference>
<proteinExistence type="inferred from homology"/>
<evidence type="ECO:0000256" key="3">
    <source>
        <dbReference type="ARBA" id="ARBA00023172"/>
    </source>
</evidence>
<dbReference type="EMBL" id="SODP01000001">
    <property type="protein sequence ID" value="TDW76426.1"/>
    <property type="molecule type" value="Genomic_DNA"/>
</dbReference>
<dbReference type="CDD" id="cd01189">
    <property type="entry name" value="INT_ICEBs1_C_like"/>
    <property type="match status" value="1"/>
</dbReference>
<comment type="similarity">
    <text evidence="1">Belongs to the 'phage' integrase family.</text>
</comment>
<feature type="domain" description="Tyr recombinase" evidence="5">
    <location>
        <begin position="161"/>
        <end position="392"/>
    </location>
</feature>
<dbReference type="PROSITE" id="PS51898">
    <property type="entry name" value="TYR_RECOMBINASE"/>
    <property type="match status" value="1"/>
</dbReference>
<evidence type="ECO:0000256" key="1">
    <source>
        <dbReference type="ARBA" id="ARBA00008857"/>
    </source>
</evidence>
<dbReference type="RefSeq" id="WP_134099381.1">
    <property type="nucleotide sequence ID" value="NZ_SODP01000001.1"/>
</dbReference>
<evidence type="ECO:0000256" key="4">
    <source>
        <dbReference type="PROSITE-ProRule" id="PRU01248"/>
    </source>
</evidence>
<dbReference type="InterPro" id="IPR050090">
    <property type="entry name" value="Tyrosine_recombinase_XerCD"/>
</dbReference>
<dbReference type="GO" id="GO:0006310">
    <property type="term" value="P:DNA recombination"/>
    <property type="evidence" value="ECO:0007669"/>
    <property type="project" value="UniProtKB-KW"/>
</dbReference>
<sequence length="403" mass="44750">MGYVRKTPAGSWKACWRDATGRQPSKTFPTRREASAFLATIESTKHTGTYVDPHAARRIKFSTYAAQWIESHNVELTTRARDLSLLKNHVVAHWANAPLSAIDHSSAQKWITSLSRQLSPSTVGECNRLFSAVLKTAVRDRLIAVNPAKDVRLPKKRQQAGDRQTISREEFTTQLLPAVPERHRAIVALAGGTGLRWGECVGLRWESVDLMAGTLRVERVAVEVNGHVTPKPYPKSRAGRRVVPVPPMVGRLLEEYRELYGTGQAGEVFINEAGTPLRRTLFRSRIWRPSLVRAGLLGWVVQEGEKFRGTWPTPAGDETELFKTKAQAVKAVSRHAEGGLRFHDLRHSYASWLITSGVPVPDVQRVMGHERPTTTLAIYTHVQGGSQERVLGALAAFSLPDEG</sequence>
<dbReference type="Proteomes" id="UP000295146">
    <property type="component" value="Unassembled WGS sequence"/>
</dbReference>
<dbReference type="Gene3D" id="1.10.443.10">
    <property type="entry name" value="Intergrase catalytic core"/>
    <property type="match status" value="1"/>
</dbReference>
<evidence type="ECO:0000256" key="2">
    <source>
        <dbReference type="ARBA" id="ARBA00023125"/>
    </source>
</evidence>
<reference evidence="7 8" key="1">
    <citation type="submission" date="2019-03" db="EMBL/GenBank/DDBJ databases">
        <title>Genomic Encyclopedia of Type Strains, Phase III (KMG-III): the genomes of soil and plant-associated and newly described type strains.</title>
        <authorList>
            <person name="Whitman W."/>
        </authorList>
    </citation>
    <scope>NUCLEOTIDE SEQUENCE [LARGE SCALE GENOMIC DNA]</scope>
    <source>
        <strain evidence="7 8">VKM Ac-2573</strain>
    </source>
</reference>
<comment type="caution">
    <text evidence="7">The sequence shown here is derived from an EMBL/GenBank/DDBJ whole genome shotgun (WGS) entry which is preliminary data.</text>
</comment>
<dbReference type="InterPro" id="IPR002104">
    <property type="entry name" value="Integrase_catalytic"/>
</dbReference>
<dbReference type="GO" id="GO:0015074">
    <property type="term" value="P:DNA integration"/>
    <property type="evidence" value="ECO:0007669"/>
    <property type="project" value="InterPro"/>
</dbReference>
<dbReference type="PANTHER" id="PTHR30349:SF64">
    <property type="entry name" value="PROPHAGE INTEGRASE INTD-RELATED"/>
    <property type="match status" value="1"/>
</dbReference>
<gene>
    <name evidence="7" type="ORF">EV653_1577</name>
</gene>
<protein>
    <submittedName>
        <fullName evidence="7">Site-specific recombinase XerD</fullName>
    </submittedName>
</protein>
<dbReference type="AlphaFoldDB" id="A0A4R8CJI9"/>
<keyword evidence="8" id="KW-1185">Reference proteome</keyword>
<evidence type="ECO:0000313" key="8">
    <source>
        <dbReference type="Proteomes" id="UP000295146"/>
    </source>
</evidence>
<evidence type="ECO:0000313" key="7">
    <source>
        <dbReference type="EMBL" id="TDW76426.1"/>
    </source>
</evidence>
<dbReference type="Gene3D" id="1.10.150.130">
    <property type="match status" value="1"/>
</dbReference>
<dbReference type="GO" id="GO:0003677">
    <property type="term" value="F:DNA binding"/>
    <property type="evidence" value="ECO:0007669"/>
    <property type="project" value="UniProtKB-UniRule"/>
</dbReference>
<evidence type="ECO:0000259" key="6">
    <source>
        <dbReference type="PROSITE" id="PS51900"/>
    </source>
</evidence>
<dbReference type="SUPFAM" id="SSF56349">
    <property type="entry name" value="DNA breaking-rejoining enzymes"/>
    <property type="match status" value="1"/>
</dbReference>
<evidence type="ECO:0000259" key="5">
    <source>
        <dbReference type="PROSITE" id="PS51898"/>
    </source>
</evidence>
<dbReference type="InterPro" id="IPR013762">
    <property type="entry name" value="Integrase-like_cat_sf"/>
</dbReference>